<protein>
    <submittedName>
        <fullName evidence="8">Dihydroorotate dehydrogenase (Fumarate)</fullName>
    </submittedName>
</protein>
<evidence type="ECO:0000256" key="5">
    <source>
        <dbReference type="ARBA" id="ARBA00022975"/>
    </source>
</evidence>
<dbReference type="PANTHER" id="PTHR48109">
    <property type="entry name" value="DIHYDROOROTATE DEHYDROGENASE (QUINONE), MITOCHONDRIAL-RELATED"/>
    <property type="match status" value="1"/>
</dbReference>
<dbReference type="InterPro" id="IPR013785">
    <property type="entry name" value="Aldolase_TIM"/>
</dbReference>
<dbReference type="PANTHER" id="PTHR48109:SF3">
    <property type="entry name" value="SLL0744 PROTEIN"/>
    <property type="match status" value="1"/>
</dbReference>
<dbReference type="GO" id="GO:0005737">
    <property type="term" value="C:cytoplasm"/>
    <property type="evidence" value="ECO:0007669"/>
    <property type="project" value="InterPro"/>
</dbReference>
<keyword evidence="9" id="KW-1185">Reference proteome</keyword>
<keyword evidence="3" id="KW-0285">Flavoprotein</keyword>
<comment type="caution">
    <text evidence="8">The sequence shown here is derived from an EMBL/GenBank/DDBJ whole genome shotgun (WGS) entry which is preliminary data.</text>
</comment>
<gene>
    <name evidence="8" type="ORF">CLV25_108119</name>
</gene>
<evidence type="ECO:0000259" key="7">
    <source>
        <dbReference type="Pfam" id="PF01180"/>
    </source>
</evidence>
<dbReference type="Pfam" id="PF01180">
    <property type="entry name" value="DHO_dh"/>
    <property type="match status" value="1"/>
</dbReference>
<dbReference type="AlphaFoldDB" id="A0A4V2RP96"/>
<dbReference type="OrthoDB" id="9794954at2"/>
<dbReference type="GO" id="GO:0006207">
    <property type="term" value="P:'de novo' pyrimidine nucleobase biosynthetic process"/>
    <property type="evidence" value="ECO:0007669"/>
    <property type="project" value="TreeGrafter"/>
</dbReference>
<dbReference type="GO" id="GO:0004152">
    <property type="term" value="F:dihydroorotate dehydrogenase activity"/>
    <property type="evidence" value="ECO:0007669"/>
    <property type="project" value="InterPro"/>
</dbReference>
<dbReference type="PIRSF" id="PIRSF000164">
    <property type="entry name" value="DHO_oxidase"/>
    <property type="match status" value="1"/>
</dbReference>
<name>A0A4V2RP96_9BACT</name>
<dbReference type="EMBL" id="SLWB01000008">
    <property type="protein sequence ID" value="TCN66780.1"/>
    <property type="molecule type" value="Genomic_DNA"/>
</dbReference>
<dbReference type="Gene3D" id="3.20.20.70">
    <property type="entry name" value="Aldolase class I"/>
    <property type="match status" value="1"/>
</dbReference>
<organism evidence="8 9">
    <name type="scientific">Acetobacteroides hydrogenigenes</name>
    <dbReference type="NCBI Taxonomy" id="979970"/>
    <lineage>
        <taxon>Bacteria</taxon>
        <taxon>Pseudomonadati</taxon>
        <taxon>Bacteroidota</taxon>
        <taxon>Bacteroidia</taxon>
        <taxon>Bacteroidales</taxon>
        <taxon>Rikenellaceae</taxon>
        <taxon>Acetobacteroides</taxon>
    </lineage>
</organism>
<dbReference type="InterPro" id="IPR012135">
    <property type="entry name" value="Dihydroorotate_DH_1_2"/>
</dbReference>
<dbReference type="UniPathway" id="UPA00070"/>
<keyword evidence="6" id="KW-0560">Oxidoreductase</keyword>
<dbReference type="InterPro" id="IPR050074">
    <property type="entry name" value="DHO_dehydrogenase"/>
</dbReference>
<comment type="pathway">
    <text evidence="2">Pyrimidine metabolism; UMP biosynthesis via de novo pathway.</text>
</comment>
<feature type="domain" description="Dihydroorotate dehydrogenase catalytic" evidence="7">
    <location>
        <begin position="99"/>
        <end position="289"/>
    </location>
</feature>
<evidence type="ECO:0000313" key="8">
    <source>
        <dbReference type="EMBL" id="TCN66780.1"/>
    </source>
</evidence>
<comment type="cofactor">
    <cofactor evidence="1">
        <name>FMN</name>
        <dbReference type="ChEBI" id="CHEBI:58210"/>
    </cofactor>
</comment>
<sequence>MANLSTSYMGLSLKSPFVIGASNLSDNVDRLKKLEDAGAGAVVYKTLFEEQIELESLELDNDLEAYNERHPEMVRIFPELHHAGPRGHLHKLKKAKSALSIPVIGSLNCITPSTWGDWAIRMQDTGIDGLELNFYSSPSKFEVTGAEIINTQLEVLREVTSKVTIPIAVKLSPFYGNPLEVISRMDKIGVKAFVLFNRMYQPDIDIDAETMKQSYVFSRSDDSRLALRYCGLLYSRINAQLSAATGIVTAEEAIKMLLSGANTLQVVSAVYKNGPDYVKSMISEVDAWMKMKGYESIDEFRGKLSFVNLKDPFAYTRAQYIDILMRSSEWINPWFI</sequence>
<proteinExistence type="predicted"/>
<dbReference type="Proteomes" id="UP000294830">
    <property type="component" value="Unassembled WGS sequence"/>
</dbReference>
<evidence type="ECO:0000256" key="1">
    <source>
        <dbReference type="ARBA" id="ARBA00001917"/>
    </source>
</evidence>
<evidence type="ECO:0000256" key="4">
    <source>
        <dbReference type="ARBA" id="ARBA00022643"/>
    </source>
</evidence>
<keyword evidence="4" id="KW-0288">FMN</keyword>
<keyword evidence="5" id="KW-0665">Pyrimidine biosynthesis</keyword>
<evidence type="ECO:0000313" key="9">
    <source>
        <dbReference type="Proteomes" id="UP000294830"/>
    </source>
</evidence>
<evidence type="ECO:0000256" key="2">
    <source>
        <dbReference type="ARBA" id="ARBA00004725"/>
    </source>
</evidence>
<dbReference type="SUPFAM" id="SSF51395">
    <property type="entry name" value="FMN-linked oxidoreductases"/>
    <property type="match status" value="1"/>
</dbReference>
<dbReference type="InterPro" id="IPR005720">
    <property type="entry name" value="Dihydroorotate_DH_cat"/>
</dbReference>
<dbReference type="NCBIfam" id="NF005741">
    <property type="entry name" value="PRK07565.1"/>
    <property type="match status" value="1"/>
</dbReference>
<accession>A0A4V2RP96</accession>
<reference evidence="8 9" key="1">
    <citation type="submission" date="2019-03" db="EMBL/GenBank/DDBJ databases">
        <title>Genomic Encyclopedia of Archaeal and Bacterial Type Strains, Phase II (KMG-II): from individual species to whole genera.</title>
        <authorList>
            <person name="Goeker M."/>
        </authorList>
    </citation>
    <scope>NUCLEOTIDE SEQUENCE [LARGE SCALE GENOMIC DNA]</scope>
    <source>
        <strain evidence="8 9">RL-C</strain>
    </source>
</reference>
<dbReference type="RefSeq" id="WP_131839466.1">
    <property type="nucleotide sequence ID" value="NZ_SLWB01000008.1"/>
</dbReference>
<evidence type="ECO:0000256" key="3">
    <source>
        <dbReference type="ARBA" id="ARBA00022630"/>
    </source>
</evidence>
<evidence type="ECO:0000256" key="6">
    <source>
        <dbReference type="ARBA" id="ARBA00023002"/>
    </source>
</evidence>
<dbReference type="GO" id="GO:0044205">
    <property type="term" value="P:'de novo' UMP biosynthetic process"/>
    <property type="evidence" value="ECO:0007669"/>
    <property type="project" value="UniProtKB-UniPathway"/>
</dbReference>